<evidence type="ECO:0000313" key="1">
    <source>
        <dbReference type="EMBL" id="TNJ39266.1"/>
    </source>
</evidence>
<protein>
    <submittedName>
        <fullName evidence="1">Uncharacterized protein</fullName>
    </submittedName>
</protein>
<name>A0A5C4S746_CHLTI</name>
<dbReference type="OrthoDB" id="8454849at2"/>
<dbReference type="Proteomes" id="UP000308271">
    <property type="component" value="Unassembled WGS sequence"/>
</dbReference>
<accession>A0A5C4S746</accession>
<evidence type="ECO:0000313" key="2">
    <source>
        <dbReference type="Proteomes" id="UP000308271"/>
    </source>
</evidence>
<comment type="caution">
    <text evidence="1">The sequence shown here is derived from an EMBL/GenBank/DDBJ whole genome shotgun (WGS) entry which is preliminary data.</text>
</comment>
<proteinExistence type="predicted"/>
<dbReference type="EMBL" id="VDCH01000007">
    <property type="protein sequence ID" value="TNJ39266.1"/>
    <property type="molecule type" value="Genomic_DNA"/>
</dbReference>
<dbReference type="AlphaFoldDB" id="A0A5C4S746"/>
<gene>
    <name evidence="1" type="ORF">FGF66_04890</name>
</gene>
<keyword evidence="2" id="KW-1185">Reference proteome</keyword>
<sequence>MHKFNLIENANDSLEHAIKHMGPVNKNGVGDWKRIIVDFAHVVELLFKEKLRQTHSAFVFDNIDKYPSNDAFTVGAEKVFKRLQKICNIQFSKEEISAINTAREKRNEIEHFEFSITEHEAKALVGQVLSFIFSFADEHLNLEWKASHLKDGKWLILRQYTEFYDDLLRKAQEKIDANEIYVIKCTSCHNETFDVDEEACLVCGHSEEVLECKWCKEPYIFSSCEYGEEAQLCPSCEWKDGYAAANFEKY</sequence>
<reference evidence="1 2" key="1">
    <citation type="submission" date="2019-05" db="EMBL/GenBank/DDBJ databases">
        <title>Draft Whole-Genome sequence of the green sulfur bacterium Chlorobaculum thiosulfatiphilum DSM 249.</title>
        <authorList>
            <person name="Meyer T.E."/>
            <person name="Kyndt J.A."/>
        </authorList>
    </citation>
    <scope>NUCLEOTIDE SEQUENCE [LARGE SCALE GENOMIC DNA]</scope>
    <source>
        <strain evidence="1 2">DSM 249</strain>
    </source>
</reference>
<organism evidence="1 2">
    <name type="scientific">Chlorobaculum thiosulfatiphilum</name>
    <name type="common">Chlorobium limicola f.sp. thiosulfatophilum</name>
    <dbReference type="NCBI Taxonomy" id="115852"/>
    <lineage>
        <taxon>Bacteria</taxon>
        <taxon>Pseudomonadati</taxon>
        <taxon>Chlorobiota</taxon>
        <taxon>Chlorobiia</taxon>
        <taxon>Chlorobiales</taxon>
        <taxon>Chlorobiaceae</taxon>
        <taxon>Chlorobaculum</taxon>
    </lineage>
</organism>